<dbReference type="SUPFAM" id="SSF48264">
    <property type="entry name" value="Cytochrome P450"/>
    <property type="match status" value="1"/>
</dbReference>
<comment type="cofactor">
    <cofactor evidence="1">
        <name>heme</name>
        <dbReference type="ChEBI" id="CHEBI:30413"/>
    </cofactor>
</comment>
<sequence length="50" mass="5803">MDEEKHNLDSEFNDKNLLMTTMNLFLAGTETTSTTLRWAIQILAKYPQVQ</sequence>
<dbReference type="InterPro" id="IPR002401">
    <property type="entry name" value="Cyt_P450_E_grp-I"/>
</dbReference>
<dbReference type="GO" id="GO:0016712">
    <property type="term" value="F:oxidoreductase activity, acting on paired donors, with incorporation or reduction of molecular oxygen, reduced flavin or flavoprotein as one donor, and incorporation of one atom of oxygen"/>
    <property type="evidence" value="ECO:0007669"/>
    <property type="project" value="TreeGrafter"/>
</dbReference>
<evidence type="ECO:0000256" key="3">
    <source>
        <dbReference type="ARBA" id="ARBA00022723"/>
    </source>
</evidence>
<organism evidence="5 6">
    <name type="scientific">Chiloscyllium punctatum</name>
    <name type="common">Brownbanded bambooshark</name>
    <name type="synonym">Hemiscyllium punctatum</name>
    <dbReference type="NCBI Taxonomy" id="137246"/>
    <lineage>
        <taxon>Eukaryota</taxon>
        <taxon>Metazoa</taxon>
        <taxon>Chordata</taxon>
        <taxon>Craniata</taxon>
        <taxon>Vertebrata</taxon>
        <taxon>Chondrichthyes</taxon>
        <taxon>Elasmobranchii</taxon>
        <taxon>Galeomorphii</taxon>
        <taxon>Galeoidea</taxon>
        <taxon>Orectolobiformes</taxon>
        <taxon>Hemiscylliidae</taxon>
        <taxon>Chiloscyllium</taxon>
    </lineage>
</organism>
<dbReference type="PANTHER" id="PTHR24300:SF375">
    <property type="entry name" value="CYTOCHROME P450 FAMILY"/>
    <property type="match status" value="1"/>
</dbReference>
<proteinExistence type="inferred from homology"/>
<dbReference type="EMBL" id="BEZZ01016647">
    <property type="protein sequence ID" value="GCC38914.1"/>
    <property type="molecule type" value="Genomic_DNA"/>
</dbReference>
<dbReference type="PANTHER" id="PTHR24300">
    <property type="entry name" value="CYTOCHROME P450 508A4-RELATED"/>
    <property type="match status" value="1"/>
</dbReference>
<feature type="non-terminal residue" evidence="5">
    <location>
        <position position="50"/>
    </location>
</feature>
<gene>
    <name evidence="5" type="ORF">chiPu_0023167</name>
</gene>
<dbReference type="GO" id="GO:0005506">
    <property type="term" value="F:iron ion binding"/>
    <property type="evidence" value="ECO:0007669"/>
    <property type="project" value="InterPro"/>
</dbReference>
<dbReference type="GO" id="GO:0020037">
    <property type="term" value="F:heme binding"/>
    <property type="evidence" value="ECO:0007669"/>
    <property type="project" value="InterPro"/>
</dbReference>
<name>A0A401T8H8_CHIPU</name>
<dbReference type="InterPro" id="IPR036396">
    <property type="entry name" value="Cyt_P450_sf"/>
</dbReference>
<evidence type="ECO:0000256" key="4">
    <source>
        <dbReference type="ARBA" id="ARBA00023004"/>
    </source>
</evidence>
<comment type="similarity">
    <text evidence="2">Belongs to the cytochrome P450 family.</text>
</comment>
<reference evidence="5 6" key="1">
    <citation type="journal article" date="2018" name="Nat. Ecol. Evol.">
        <title>Shark genomes provide insights into elasmobranch evolution and the origin of vertebrates.</title>
        <authorList>
            <person name="Hara Y"/>
            <person name="Yamaguchi K"/>
            <person name="Onimaru K"/>
            <person name="Kadota M"/>
            <person name="Koyanagi M"/>
            <person name="Keeley SD"/>
            <person name="Tatsumi K"/>
            <person name="Tanaka K"/>
            <person name="Motone F"/>
            <person name="Kageyama Y"/>
            <person name="Nozu R"/>
            <person name="Adachi N"/>
            <person name="Nishimura O"/>
            <person name="Nakagawa R"/>
            <person name="Tanegashima C"/>
            <person name="Kiyatake I"/>
            <person name="Matsumoto R"/>
            <person name="Murakumo K"/>
            <person name="Nishida K"/>
            <person name="Terakita A"/>
            <person name="Kuratani S"/>
            <person name="Sato K"/>
            <person name="Hyodo S Kuraku.S."/>
        </authorList>
    </citation>
    <scope>NUCLEOTIDE SEQUENCE [LARGE SCALE GENOMIC DNA]</scope>
</reference>
<dbReference type="Gene3D" id="1.10.630.10">
    <property type="entry name" value="Cytochrome P450"/>
    <property type="match status" value="1"/>
</dbReference>
<dbReference type="Proteomes" id="UP000287033">
    <property type="component" value="Unassembled WGS sequence"/>
</dbReference>
<keyword evidence="4" id="KW-0408">Iron</keyword>
<keyword evidence="3" id="KW-0479">Metal-binding</keyword>
<evidence type="ECO:0000256" key="2">
    <source>
        <dbReference type="ARBA" id="ARBA00010617"/>
    </source>
</evidence>
<accession>A0A401T8H8</accession>
<dbReference type="Pfam" id="PF00067">
    <property type="entry name" value="p450"/>
    <property type="match status" value="1"/>
</dbReference>
<dbReference type="GO" id="GO:0006805">
    <property type="term" value="P:xenobiotic metabolic process"/>
    <property type="evidence" value="ECO:0007669"/>
    <property type="project" value="TreeGrafter"/>
</dbReference>
<evidence type="ECO:0000256" key="1">
    <source>
        <dbReference type="ARBA" id="ARBA00001971"/>
    </source>
</evidence>
<dbReference type="AlphaFoldDB" id="A0A401T8H8"/>
<dbReference type="InterPro" id="IPR001128">
    <property type="entry name" value="Cyt_P450"/>
</dbReference>
<dbReference type="GO" id="GO:0006082">
    <property type="term" value="P:organic acid metabolic process"/>
    <property type="evidence" value="ECO:0007669"/>
    <property type="project" value="TreeGrafter"/>
</dbReference>
<evidence type="ECO:0000313" key="6">
    <source>
        <dbReference type="Proteomes" id="UP000287033"/>
    </source>
</evidence>
<dbReference type="STRING" id="137246.A0A401T8H8"/>
<evidence type="ECO:0000313" key="5">
    <source>
        <dbReference type="EMBL" id="GCC38914.1"/>
    </source>
</evidence>
<dbReference type="GO" id="GO:0005737">
    <property type="term" value="C:cytoplasm"/>
    <property type="evidence" value="ECO:0007669"/>
    <property type="project" value="TreeGrafter"/>
</dbReference>
<dbReference type="OrthoDB" id="2789670at2759"/>
<keyword evidence="6" id="KW-1185">Reference proteome</keyword>
<comment type="caution">
    <text evidence="5">The sequence shown here is derived from an EMBL/GenBank/DDBJ whole genome shotgun (WGS) entry which is preliminary data.</text>
</comment>
<dbReference type="PRINTS" id="PR00463">
    <property type="entry name" value="EP450I"/>
</dbReference>
<protein>
    <submittedName>
        <fullName evidence="5">Uncharacterized protein</fullName>
    </submittedName>
</protein>
<dbReference type="InterPro" id="IPR050182">
    <property type="entry name" value="Cytochrome_P450_fam2"/>
</dbReference>